<evidence type="ECO:0000313" key="3">
    <source>
        <dbReference type="Proteomes" id="UP001595965"/>
    </source>
</evidence>
<dbReference type="Proteomes" id="UP001595965">
    <property type="component" value="Unassembled WGS sequence"/>
</dbReference>
<keyword evidence="3" id="KW-1185">Reference proteome</keyword>
<name>A0ABV8Y2H6_9MICC</name>
<evidence type="ECO:0000256" key="1">
    <source>
        <dbReference type="SAM" id="MobiDB-lite"/>
    </source>
</evidence>
<protein>
    <submittedName>
        <fullName evidence="2">Uncharacterized protein</fullName>
    </submittedName>
</protein>
<feature type="compositionally biased region" description="Basic and acidic residues" evidence="1">
    <location>
        <begin position="12"/>
        <end position="26"/>
    </location>
</feature>
<gene>
    <name evidence="2" type="ORF">ACFO0K_13795</name>
</gene>
<sequence length="54" mass="6041">MSTDPLDPVASEEERRDENRSTEGDRSTTGPQTEQELDEQVEESFPASDPPANY</sequence>
<comment type="caution">
    <text evidence="2">The sequence shown here is derived from an EMBL/GenBank/DDBJ whole genome shotgun (WGS) entry which is preliminary data.</text>
</comment>
<feature type="region of interest" description="Disordered" evidence="1">
    <location>
        <begin position="1"/>
        <end position="54"/>
    </location>
</feature>
<dbReference type="RefSeq" id="WP_344225926.1">
    <property type="nucleotide sequence ID" value="NZ_BAAALH010000001.1"/>
</dbReference>
<reference evidence="3" key="1">
    <citation type="journal article" date="2019" name="Int. J. Syst. Evol. Microbiol.">
        <title>The Global Catalogue of Microorganisms (GCM) 10K type strain sequencing project: providing services to taxonomists for standard genome sequencing and annotation.</title>
        <authorList>
            <consortium name="The Broad Institute Genomics Platform"/>
            <consortium name="The Broad Institute Genome Sequencing Center for Infectious Disease"/>
            <person name="Wu L."/>
            <person name="Ma J."/>
        </authorList>
    </citation>
    <scope>NUCLEOTIDE SEQUENCE [LARGE SCALE GENOMIC DNA]</scope>
    <source>
        <strain evidence="3">CGMCC 1.12125</strain>
    </source>
</reference>
<organism evidence="2 3">
    <name type="scientific">Citricoccus alkalitolerans</name>
    <dbReference type="NCBI Taxonomy" id="246603"/>
    <lineage>
        <taxon>Bacteria</taxon>
        <taxon>Bacillati</taxon>
        <taxon>Actinomycetota</taxon>
        <taxon>Actinomycetes</taxon>
        <taxon>Micrococcales</taxon>
        <taxon>Micrococcaceae</taxon>
        <taxon>Citricoccus</taxon>
    </lineage>
</organism>
<dbReference type="EMBL" id="JBHSEN010000002">
    <property type="protein sequence ID" value="MFC4430745.1"/>
    <property type="molecule type" value="Genomic_DNA"/>
</dbReference>
<accession>A0ABV8Y2H6</accession>
<evidence type="ECO:0000313" key="2">
    <source>
        <dbReference type="EMBL" id="MFC4430745.1"/>
    </source>
</evidence>
<proteinExistence type="predicted"/>